<name>A0A1Q8Q9T7_9BACI</name>
<reference evidence="2 3" key="1">
    <citation type="submission" date="2016-12" db="EMBL/GenBank/DDBJ databases">
        <title>Domibacillus antri genome sequencing.</title>
        <authorList>
            <person name="Verma A."/>
            <person name="Krishnamurthi S."/>
        </authorList>
    </citation>
    <scope>NUCLEOTIDE SEQUENCE [LARGE SCALE GENOMIC DNA]</scope>
    <source>
        <strain evidence="2 3">XD80</strain>
    </source>
</reference>
<accession>A0A1Q8Q9T7</accession>
<dbReference type="Pfam" id="PF05787">
    <property type="entry name" value="PhoX"/>
    <property type="match status" value="1"/>
</dbReference>
<dbReference type="InterPro" id="IPR008557">
    <property type="entry name" value="PhoX"/>
</dbReference>
<comment type="caution">
    <text evidence="2">The sequence shown here is derived from an EMBL/GenBank/DDBJ whole genome shotgun (WGS) entry which is preliminary data.</text>
</comment>
<dbReference type="OrthoDB" id="9801383at2"/>
<dbReference type="InterPro" id="IPR006311">
    <property type="entry name" value="TAT_signal"/>
</dbReference>
<dbReference type="RefSeq" id="WP_075396918.1">
    <property type="nucleotide sequence ID" value="NZ_MSDU01000003.1"/>
</dbReference>
<evidence type="ECO:0000313" key="3">
    <source>
        <dbReference type="Proteomes" id="UP000185568"/>
    </source>
</evidence>
<dbReference type="InterPro" id="IPR011042">
    <property type="entry name" value="6-blade_b-propeller_TolB-like"/>
</dbReference>
<dbReference type="AlphaFoldDB" id="A0A1Q8Q9T7"/>
<dbReference type="STRING" id="1714264.BTO30_01410"/>
<dbReference type="Gene3D" id="2.120.10.30">
    <property type="entry name" value="TolB, C-terminal domain"/>
    <property type="match status" value="1"/>
</dbReference>
<organism evidence="2 3">
    <name type="scientific">Domibacillus antri</name>
    <dbReference type="NCBI Taxonomy" id="1714264"/>
    <lineage>
        <taxon>Bacteria</taxon>
        <taxon>Bacillati</taxon>
        <taxon>Bacillota</taxon>
        <taxon>Bacilli</taxon>
        <taxon>Bacillales</taxon>
        <taxon>Bacillaceae</taxon>
        <taxon>Domibacillus</taxon>
    </lineage>
</organism>
<dbReference type="EMBL" id="MSDU01000003">
    <property type="protein sequence ID" value="OLN24100.1"/>
    <property type="molecule type" value="Genomic_DNA"/>
</dbReference>
<dbReference type="SUPFAM" id="SSF63829">
    <property type="entry name" value="Calcium-dependent phosphotriesterase"/>
    <property type="match status" value="1"/>
</dbReference>
<evidence type="ECO:0000313" key="2">
    <source>
        <dbReference type="EMBL" id="OLN24100.1"/>
    </source>
</evidence>
<dbReference type="PANTHER" id="PTHR35399">
    <property type="entry name" value="SLR8030 PROTEIN"/>
    <property type="match status" value="1"/>
</dbReference>
<sequence>MSQDLNRRKFLTYVGTGVTALTVASAGLGTFAPKTQAQGTKAASHLFGIKKKVSGLNFKPISPSAKDDLVLPRGYKYDVVASYGDVINNAGDTFGYNNDFTMFFPINNSNQRGLLWVNHEYTSDLWVTGPKTNGKYSASQIQKLLYNQGGSIIEIYQDDEGVWKMDMKSRYARRITGLTPFRLTGPARGSKAVGNVDIVQGTFANCSGGKTLWNTVLSAEENYESTSAAASLNETHYGWIVEVDPFDKNFAPRKHTALGRFHHENSAMGLTNDGRIAVYMGDDKADACVYKFISKNKYLKSRKQANSDLLEEGTLYAANMSKGTWVALTIEAVRAAAKDNKNLLAKFQTQADVLVHAHEAAVLLGATPTDRPEDVEISPFDKSVFIAHTNNAKHGNMHGHITRFLEDDDDLGSLTFDFEIFACGGRQSGFSAPDNLTFDSDGNLWTVTDISSSSVGKGIFETFKNNGVFVIPTSGHAMGEAYQFASAPVEAELTGPCFTDDETTLFLAVQHPGEETEDINNPTSMWPHRKGDNQPRPSVVAITGFKY</sequence>
<proteinExistence type="predicted"/>
<keyword evidence="3" id="KW-1185">Reference proteome</keyword>
<dbReference type="PANTHER" id="PTHR35399:SF2">
    <property type="entry name" value="DUF839 DOMAIN-CONTAINING PROTEIN"/>
    <property type="match status" value="1"/>
</dbReference>
<gene>
    <name evidence="2" type="ORF">BTO30_01410</name>
</gene>
<feature type="region of interest" description="Disordered" evidence="1">
    <location>
        <begin position="514"/>
        <end position="537"/>
    </location>
</feature>
<dbReference type="PROSITE" id="PS51318">
    <property type="entry name" value="TAT"/>
    <property type="match status" value="1"/>
</dbReference>
<evidence type="ECO:0000256" key="1">
    <source>
        <dbReference type="SAM" id="MobiDB-lite"/>
    </source>
</evidence>
<dbReference type="Proteomes" id="UP000185568">
    <property type="component" value="Unassembled WGS sequence"/>
</dbReference>
<protein>
    <recommendedName>
        <fullName evidence="4">Phosphatase</fullName>
    </recommendedName>
</protein>
<evidence type="ECO:0008006" key="4">
    <source>
        <dbReference type="Google" id="ProtNLM"/>
    </source>
</evidence>